<proteinExistence type="predicted"/>
<dbReference type="AlphaFoldDB" id="A0A4C1TW61"/>
<evidence type="ECO:0000313" key="2">
    <source>
        <dbReference type="Proteomes" id="UP000299102"/>
    </source>
</evidence>
<accession>A0A4C1TW61</accession>
<dbReference type="OrthoDB" id="6931130at2759"/>
<sequence length="192" mass="21785">MCHIVTPLLSEPRVVPTALSYRVTLRVPDQRRDRFTSVFYQSRKGEAVNDGPETSGSKGLDALQAERLGRSYLFIACSALSLARSAQAERDNESCFIVRAAGVHRFISRHHVKTINIKHTIFSNMLCGGRLTYYSFTFYTWKQQGCSLFFPNLRRQDRPRGKGRRKSGTKEGRFECGEAARGRLYLGNEAVE</sequence>
<comment type="caution">
    <text evidence="1">The sequence shown here is derived from an EMBL/GenBank/DDBJ whole genome shotgun (WGS) entry which is preliminary data.</text>
</comment>
<gene>
    <name evidence="1" type="ORF">EVAR_9129_1</name>
</gene>
<dbReference type="Proteomes" id="UP000299102">
    <property type="component" value="Unassembled WGS sequence"/>
</dbReference>
<evidence type="ECO:0000313" key="1">
    <source>
        <dbReference type="EMBL" id="GBP18285.1"/>
    </source>
</evidence>
<dbReference type="EMBL" id="BGZK01000095">
    <property type="protein sequence ID" value="GBP18285.1"/>
    <property type="molecule type" value="Genomic_DNA"/>
</dbReference>
<protein>
    <submittedName>
        <fullName evidence="1">Uncharacterized protein</fullName>
    </submittedName>
</protein>
<reference evidence="1 2" key="1">
    <citation type="journal article" date="2019" name="Commun. Biol.">
        <title>The bagworm genome reveals a unique fibroin gene that provides high tensile strength.</title>
        <authorList>
            <person name="Kono N."/>
            <person name="Nakamura H."/>
            <person name="Ohtoshi R."/>
            <person name="Tomita M."/>
            <person name="Numata K."/>
            <person name="Arakawa K."/>
        </authorList>
    </citation>
    <scope>NUCLEOTIDE SEQUENCE [LARGE SCALE GENOMIC DNA]</scope>
</reference>
<keyword evidence="2" id="KW-1185">Reference proteome</keyword>
<organism evidence="1 2">
    <name type="scientific">Eumeta variegata</name>
    <name type="common">Bagworm moth</name>
    <name type="synonym">Eumeta japonica</name>
    <dbReference type="NCBI Taxonomy" id="151549"/>
    <lineage>
        <taxon>Eukaryota</taxon>
        <taxon>Metazoa</taxon>
        <taxon>Ecdysozoa</taxon>
        <taxon>Arthropoda</taxon>
        <taxon>Hexapoda</taxon>
        <taxon>Insecta</taxon>
        <taxon>Pterygota</taxon>
        <taxon>Neoptera</taxon>
        <taxon>Endopterygota</taxon>
        <taxon>Lepidoptera</taxon>
        <taxon>Glossata</taxon>
        <taxon>Ditrysia</taxon>
        <taxon>Tineoidea</taxon>
        <taxon>Psychidae</taxon>
        <taxon>Oiketicinae</taxon>
        <taxon>Eumeta</taxon>
    </lineage>
</organism>
<name>A0A4C1TW61_EUMVA</name>